<dbReference type="Proteomes" id="UP000236735">
    <property type="component" value="Unassembled WGS sequence"/>
</dbReference>
<proteinExistence type="predicted"/>
<name>A0A1H5SB20_XYLRU</name>
<evidence type="ECO:0000313" key="1">
    <source>
        <dbReference type="EMBL" id="SEF47779.1"/>
    </source>
</evidence>
<sequence length="104" mass="11493">MKKNLKVALRQFGGAEITITETVGGKEVRKPALISEQVGQALWQHATAGDTPEEKYRAFQIAQRIAENPEAVELSNEDIVLIKKIIAPVFAVGYYGQIVDLLEK</sequence>
<reference evidence="1 2" key="1">
    <citation type="submission" date="2016-10" db="EMBL/GenBank/DDBJ databases">
        <authorList>
            <person name="de Groot N.N."/>
        </authorList>
    </citation>
    <scope>NUCLEOTIDE SEQUENCE [LARGE SCALE GENOMIC DNA]</scope>
    <source>
        <strain evidence="1 2">AR32</strain>
    </source>
</reference>
<protein>
    <submittedName>
        <fullName evidence="1">Uncharacterized protein</fullName>
    </submittedName>
</protein>
<dbReference type="AlphaFoldDB" id="A0A1H5SB20"/>
<organism evidence="1 2">
    <name type="scientific">Xylanibacter ruminicola</name>
    <name type="common">Prevotella ruminicola</name>
    <dbReference type="NCBI Taxonomy" id="839"/>
    <lineage>
        <taxon>Bacteria</taxon>
        <taxon>Pseudomonadati</taxon>
        <taxon>Bacteroidota</taxon>
        <taxon>Bacteroidia</taxon>
        <taxon>Bacteroidales</taxon>
        <taxon>Prevotellaceae</taxon>
        <taxon>Xylanibacter</taxon>
    </lineage>
</organism>
<dbReference type="EMBL" id="FNUV01000001">
    <property type="protein sequence ID" value="SEF47779.1"/>
    <property type="molecule type" value="Genomic_DNA"/>
</dbReference>
<gene>
    <name evidence="1" type="ORF">SAMN05216354_0601</name>
</gene>
<accession>A0A1H5SB20</accession>
<evidence type="ECO:0000313" key="2">
    <source>
        <dbReference type="Proteomes" id="UP000236735"/>
    </source>
</evidence>